<evidence type="ECO:0000256" key="2">
    <source>
        <dbReference type="ARBA" id="ARBA00009370"/>
    </source>
</evidence>
<dbReference type="InterPro" id="IPR019756">
    <property type="entry name" value="Pept_S26A_signal_pept_1_Ser-AS"/>
</dbReference>
<dbReference type="NCBIfam" id="TIGR02227">
    <property type="entry name" value="sigpep_I_bact"/>
    <property type="match status" value="1"/>
</dbReference>
<accession>A0A7C2C268</accession>
<proteinExistence type="inferred from homology"/>
<comment type="similarity">
    <text evidence="2 8">Belongs to the peptidase S26 family.</text>
</comment>
<keyword evidence="5 7" id="KW-0378">Hydrolase</keyword>
<dbReference type="InterPro" id="IPR019533">
    <property type="entry name" value="Peptidase_S26"/>
</dbReference>
<evidence type="ECO:0000256" key="4">
    <source>
        <dbReference type="ARBA" id="ARBA00022670"/>
    </source>
</evidence>
<dbReference type="PROSITE" id="PS00760">
    <property type="entry name" value="SPASE_I_2"/>
    <property type="match status" value="1"/>
</dbReference>
<comment type="caution">
    <text evidence="10">The sequence shown here is derived from an EMBL/GenBank/DDBJ whole genome shotgun (WGS) entry which is preliminary data.</text>
</comment>
<dbReference type="PRINTS" id="PR00727">
    <property type="entry name" value="LEADERPTASE"/>
</dbReference>
<evidence type="ECO:0000313" key="10">
    <source>
        <dbReference type="EMBL" id="HEH82194.1"/>
    </source>
</evidence>
<feature type="transmembrane region" description="Helical" evidence="7">
    <location>
        <begin position="20"/>
        <end position="42"/>
    </location>
</feature>
<keyword evidence="7" id="KW-0472">Membrane</keyword>
<reference evidence="10" key="1">
    <citation type="journal article" date="2020" name="mSystems">
        <title>Genome- and Community-Level Interaction Insights into Carbon Utilization and Element Cycling Functions of Hydrothermarchaeota in Hydrothermal Sediment.</title>
        <authorList>
            <person name="Zhou Z."/>
            <person name="Liu Y."/>
            <person name="Xu W."/>
            <person name="Pan J."/>
            <person name="Luo Z.H."/>
            <person name="Li M."/>
        </authorList>
    </citation>
    <scope>NUCLEOTIDE SEQUENCE [LARGE SCALE GENOMIC DNA]</scope>
    <source>
        <strain evidence="10">SpSt-246</strain>
    </source>
</reference>
<evidence type="ECO:0000256" key="7">
    <source>
        <dbReference type="RuleBase" id="RU003993"/>
    </source>
</evidence>
<gene>
    <name evidence="10" type="primary">lepB</name>
    <name evidence="10" type="ORF">ENP73_04170</name>
</gene>
<dbReference type="GO" id="GO:0009003">
    <property type="term" value="F:signal peptidase activity"/>
    <property type="evidence" value="ECO:0007669"/>
    <property type="project" value="UniProtKB-EC"/>
</dbReference>
<evidence type="ECO:0000256" key="6">
    <source>
        <dbReference type="PIRSR" id="PIRSR600223-1"/>
    </source>
</evidence>
<evidence type="ECO:0000256" key="3">
    <source>
        <dbReference type="ARBA" id="ARBA00013208"/>
    </source>
</evidence>
<sequence length="273" mass="31057">MKAFWDYLFKDWFRQVGEALLVAFLVTTFGFTTVGVVGQSMYPTLRNGERVLVPKWETWLVRFGLKEWRRGEIAILKPPEGTPFATARFPVLGFAFRAFFIKRIVAVPGDEVYVERGVVHVNGVPLQETHITAHLTPWPDSFPGVCYKEGRMTRIITQQGDFPVDLLPAYLRPLREMLLPPSKEVLDRSQLEEACEVGRLKLKKGYYFVMGDNRTLGGSEDSRTFGPVPQEAIAGRASFVWWPVFVRDEGGLRLNLRPLSPPPVYRLEATPGR</sequence>
<dbReference type="GO" id="GO:0006465">
    <property type="term" value="P:signal peptide processing"/>
    <property type="evidence" value="ECO:0007669"/>
    <property type="project" value="InterPro"/>
</dbReference>
<comment type="subcellular location">
    <subcellularLocation>
        <location evidence="8">Membrane</location>
        <topology evidence="8">Single-pass type II membrane protein</topology>
    </subcellularLocation>
</comment>
<dbReference type="PANTHER" id="PTHR43390:SF1">
    <property type="entry name" value="CHLOROPLAST PROCESSING PEPTIDASE"/>
    <property type="match status" value="1"/>
</dbReference>
<evidence type="ECO:0000256" key="5">
    <source>
        <dbReference type="ARBA" id="ARBA00022801"/>
    </source>
</evidence>
<dbReference type="GO" id="GO:0016020">
    <property type="term" value="C:membrane"/>
    <property type="evidence" value="ECO:0007669"/>
    <property type="project" value="UniProtKB-SubCell"/>
</dbReference>
<organism evidence="10">
    <name type="scientific">Thermus islandicus</name>
    <dbReference type="NCBI Taxonomy" id="540988"/>
    <lineage>
        <taxon>Bacteria</taxon>
        <taxon>Thermotogati</taxon>
        <taxon>Deinococcota</taxon>
        <taxon>Deinococci</taxon>
        <taxon>Thermales</taxon>
        <taxon>Thermaceae</taxon>
        <taxon>Thermus</taxon>
    </lineage>
</organism>
<dbReference type="Gene3D" id="2.10.109.10">
    <property type="entry name" value="Umud Fragment, subunit A"/>
    <property type="match status" value="1"/>
</dbReference>
<dbReference type="PROSITE" id="PS00501">
    <property type="entry name" value="SPASE_I_1"/>
    <property type="match status" value="1"/>
</dbReference>
<dbReference type="PANTHER" id="PTHR43390">
    <property type="entry name" value="SIGNAL PEPTIDASE I"/>
    <property type="match status" value="1"/>
</dbReference>
<comment type="catalytic activity">
    <reaction evidence="1 7">
        <text>Cleavage of hydrophobic, N-terminal signal or leader sequences from secreted and periplasmic proteins.</text>
        <dbReference type="EC" id="3.4.21.89"/>
    </reaction>
</comment>
<dbReference type="EC" id="3.4.21.89" evidence="3 7"/>
<keyword evidence="7" id="KW-1133">Transmembrane helix</keyword>
<keyword evidence="7" id="KW-0812">Transmembrane</keyword>
<dbReference type="InterPro" id="IPR036286">
    <property type="entry name" value="LexA/Signal_pep-like_sf"/>
</dbReference>
<name>A0A7C2C268_9DEIN</name>
<protein>
    <recommendedName>
        <fullName evidence="3 7">Signal peptidase I</fullName>
        <ecNumber evidence="3 7">3.4.21.89</ecNumber>
    </recommendedName>
</protein>
<dbReference type="AlphaFoldDB" id="A0A7C2C268"/>
<feature type="active site" evidence="6">
    <location>
        <position position="40"/>
    </location>
</feature>
<dbReference type="InterPro" id="IPR000223">
    <property type="entry name" value="Pept_S26A_signal_pept_1"/>
</dbReference>
<feature type="domain" description="Peptidase S26" evidence="9">
    <location>
        <begin position="10"/>
        <end position="242"/>
    </location>
</feature>
<evidence type="ECO:0000259" key="9">
    <source>
        <dbReference type="Pfam" id="PF10502"/>
    </source>
</evidence>
<dbReference type="CDD" id="cd06530">
    <property type="entry name" value="S26_SPase_I"/>
    <property type="match status" value="2"/>
</dbReference>
<dbReference type="Pfam" id="PF10502">
    <property type="entry name" value="Peptidase_S26"/>
    <property type="match status" value="1"/>
</dbReference>
<dbReference type="SUPFAM" id="SSF51306">
    <property type="entry name" value="LexA/Signal peptidase"/>
    <property type="match status" value="1"/>
</dbReference>
<evidence type="ECO:0000256" key="1">
    <source>
        <dbReference type="ARBA" id="ARBA00000677"/>
    </source>
</evidence>
<keyword evidence="4 7" id="KW-0645">Protease</keyword>
<dbReference type="GO" id="GO:0004252">
    <property type="term" value="F:serine-type endopeptidase activity"/>
    <property type="evidence" value="ECO:0007669"/>
    <property type="project" value="InterPro"/>
</dbReference>
<dbReference type="EMBL" id="DSKL01000175">
    <property type="protein sequence ID" value="HEH82194.1"/>
    <property type="molecule type" value="Genomic_DNA"/>
</dbReference>
<feature type="active site" evidence="6">
    <location>
        <position position="102"/>
    </location>
</feature>
<dbReference type="InterPro" id="IPR019757">
    <property type="entry name" value="Pept_S26A_signal_pept_1_Lys-AS"/>
</dbReference>
<evidence type="ECO:0000256" key="8">
    <source>
        <dbReference type="RuleBase" id="RU362042"/>
    </source>
</evidence>